<dbReference type="CDD" id="cd00487">
    <property type="entry name" value="Pep_deformylase"/>
    <property type="match status" value="1"/>
</dbReference>
<evidence type="ECO:0000313" key="6">
    <source>
        <dbReference type="EMBL" id="ADQ17995.1"/>
    </source>
</evidence>
<dbReference type="Proteomes" id="UP000007435">
    <property type="component" value="Chromosome"/>
</dbReference>
<dbReference type="AlphaFoldDB" id="E4RWC2"/>
<comment type="catalytic activity">
    <reaction evidence="4">
        <text>N-terminal N-formyl-L-methionyl-[peptide] + H2O = N-terminal L-methionyl-[peptide] + formate</text>
        <dbReference type="Rhea" id="RHEA:24420"/>
        <dbReference type="Rhea" id="RHEA-COMP:10639"/>
        <dbReference type="Rhea" id="RHEA-COMP:10640"/>
        <dbReference type="ChEBI" id="CHEBI:15377"/>
        <dbReference type="ChEBI" id="CHEBI:15740"/>
        <dbReference type="ChEBI" id="CHEBI:49298"/>
        <dbReference type="ChEBI" id="CHEBI:64731"/>
        <dbReference type="EC" id="3.5.1.88"/>
    </reaction>
</comment>
<evidence type="ECO:0000256" key="1">
    <source>
        <dbReference type="ARBA" id="ARBA00010759"/>
    </source>
</evidence>
<dbReference type="PIRSF" id="PIRSF004749">
    <property type="entry name" value="Pep_def"/>
    <property type="match status" value="1"/>
</dbReference>
<evidence type="ECO:0000256" key="2">
    <source>
        <dbReference type="ARBA" id="ARBA00022723"/>
    </source>
</evidence>
<reference evidence="6 7" key="2">
    <citation type="journal article" date="2011" name="Stand. Genomic Sci.">
        <title>Complete genome sequence of Leadbetterella byssophila type strain (4M15).</title>
        <authorList>
            <person name="Abt B."/>
            <person name="Teshima H."/>
            <person name="Lucas S."/>
            <person name="Lapidus A."/>
            <person name="Del Rio T.G."/>
            <person name="Nolan M."/>
            <person name="Tice H."/>
            <person name="Cheng J.F."/>
            <person name="Pitluck S."/>
            <person name="Liolios K."/>
            <person name="Pagani I."/>
            <person name="Ivanova N."/>
            <person name="Mavromatis K."/>
            <person name="Pati A."/>
            <person name="Tapia R."/>
            <person name="Han C."/>
            <person name="Goodwin L."/>
            <person name="Chen A."/>
            <person name="Palaniappan K."/>
            <person name="Land M."/>
            <person name="Hauser L."/>
            <person name="Chang Y.J."/>
            <person name="Jeffries C.D."/>
            <person name="Rohde M."/>
            <person name="Goker M."/>
            <person name="Tindall B.J."/>
            <person name="Detter J.C."/>
            <person name="Woyke T."/>
            <person name="Bristow J."/>
            <person name="Eisen J.A."/>
            <person name="Markowitz V."/>
            <person name="Hugenholtz P."/>
            <person name="Klenk H.P."/>
            <person name="Kyrpides N.C."/>
        </authorList>
    </citation>
    <scope>NUCLEOTIDE SEQUENCE [LARGE SCALE GENOMIC DNA]</scope>
    <source>
        <strain evidence="7">DSM 17132 / JCM 16389 / KACC 11308 / NBRC 106382 / 4M15</strain>
    </source>
</reference>
<dbReference type="GO" id="GO:0006412">
    <property type="term" value="P:translation"/>
    <property type="evidence" value="ECO:0007669"/>
    <property type="project" value="UniProtKB-UniRule"/>
</dbReference>
<feature type="binding site" evidence="4">
    <location>
        <position position="180"/>
    </location>
    <ligand>
        <name>Fe cation</name>
        <dbReference type="ChEBI" id="CHEBI:24875"/>
    </ligand>
</feature>
<dbReference type="SUPFAM" id="SSF56420">
    <property type="entry name" value="Peptide deformylase"/>
    <property type="match status" value="1"/>
</dbReference>
<dbReference type="InterPro" id="IPR023635">
    <property type="entry name" value="Peptide_deformylase"/>
</dbReference>
<keyword evidence="5" id="KW-0732">Signal</keyword>
<dbReference type="OrthoDB" id="9784988at2"/>
<keyword evidence="4" id="KW-0408">Iron</keyword>
<dbReference type="GO" id="GO:0046872">
    <property type="term" value="F:metal ion binding"/>
    <property type="evidence" value="ECO:0007669"/>
    <property type="project" value="UniProtKB-KW"/>
</dbReference>
<comment type="similarity">
    <text evidence="1 4">Belongs to the polypeptide deformylase family.</text>
</comment>
<proteinExistence type="inferred from homology"/>
<keyword evidence="7" id="KW-1185">Reference proteome</keyword>
<dbReference type="eggNOG" id="COG0242">
    <property type="taxonomic scope" value="Bacteria"/>
</dbReference>
<keyword evidence="4" id="KW-0648">Protein biosynthesis</keyword>
<dbReference type="STRING" id="649349.Lbys_2319"/>
<dbReference type="HAMAP" id="MF_00163">
    <property type="entry name" value="Pep_deformylase"/>
    <property type="match status" value="1"/>
</dbReference>
<dbReference type="PANTHER" id="PTHR10458">
    <property type="entry name" value="PEPTIDE DEFORMYLASE"/>
    <property type="match status" value="1"/>
</dbReference>
<name>E4RWC2_LEAB4</name>
<dbReference type="HOGENOM" id="CLU_061901_4_0_10"/>
<evidence type="ECO:0000256" key="5">
    <source>
        <dbReference type="SAM" id="SignalP"/>
    </source>
</evidence>
<gene>
    <name evidence="4" type="primary">def</name>
    <name evidence="6" type="ordered locus">Lbys_2319</name>
</gene>
<evidence type="ECO:0000256" key="3">
    <source>
        <dbReference type="ARBA" id="ARBA00022801"/>
    </source>
</evidence>
<dbReference type="GO" id="GO:0042586">
    <property type="term" value="F:peptide deformylase activity"/>
    <property type="evidence" value="ECO:0007669"/>
    <property type="project" value="UniProtKB-UniRule"/>
</dbReference>
<dbReference type="InterPro" id="IPR036821">
    <property type="entry name" value="Peptide_deformylase_sf"/>
</dbReference>
<dbReference type="Gene3D" id="3.90.45.10">
    <property type="entry name" value="Peptide deformylase"/>
    <property type="match status" value="1"/>
</dbReference>
<comment type="cofactor">
    <cofactor evidence="4">
        <name>Fe(2+)</name>
        <dbReference type="ChEBI" id="CHEBI:29033"/>
    </cofactor>
    <text evidence="4">Binds 1 Fe(2+) ion.</text>
</comment>
<dbReference type="PRINTS" id="PR01576">
    <property type="entry name" value="PDEFORMYLASE"/>
</dbReference>
<dbReference type="NCBIfam" id="TIGR00079">
    <property type="entry name" value="pept_deformyl"/>
    <property type="match status" value="1"/>
</dbReference>
<evidence type="ECO:0000313" key="7">
    <source>
        <dbReference type="Proteomes" id="UP000007435"/>
    </source>
</evidence>
<dbReference type="KEGG" id="lby:Lbys_2319"/>
<keyword evidence="2 4" id="KW-0479">Metal-binding</keyword>
<feature type="active site" evidence="4">
    <location>
        <position position="177"/>
    </location>
</feature>
<sequence length="218" mass="24665">MWRVLFLIISLPALAQFPKLSHGFNEQEKALILSGDTTKMMRITQTTDPDDLQILSAISQDISPDDPLLPLLAKRMHLAVKQAGGVGIAAPQVGVNRNAIWVQRFDKPGQPFEFYINPKITWKSELLQLGAEGCLSIPDTRDNVVRSYAIQLSYSQLNGAHHTEVIEGFTAVIFQHEIDHLYGILFPQRVDEQNTQEFKKSEEKGKVLLYNKQNNKRL</sequence>
<dbReference type="EC" id="3.5.1.88" evidence="4"/>
<dbReference type="RefSeq" id="WP_013409036.1">
    <property type="nucleotide sequence ID" value="NC_014655.1"/>
</dbReference>
<feature type="binding site" evidence="4">
    <location>
        <position position="134"/>
    </location>
    <ligand>
        <name>Fe cation</name>
        <dbReference type="ChEBI" id="CHEBI:24875"/>
    </ligand>
</feature>
<evidence type="ECO:0000256" key="4">
    <source>
        <dbReference type="HAMAP-Rule" id="MF_00163"/>
    </source>
</evidence>
<organism evidence="6 7">
    <name type="scientific">Leadbetterella byssophila (strain DSM 17132 / JCM 16389 / KACC 11308 / NBRC 106382 / 4M15)</name>
    <dbReference type="NCBI Taxonomy" id="649349"/>
    <lineage>
        <taxon>Bacteria</taxon>
        <taxon>Pseudomonadati</taxon>
        <taxon>Bacteroidota</taxon>
        <taxon>Cytophagia</taxon>
        <taxon>Cytophagales</taxon>
        <taxon>Leadbetterellaceae</taxon>
        <taxon>Leadbetterella</taxon>
    </lineage>
</organism>
<accession>E4RWC2</accession>
<keyword evidence="3 4" id="KW-0378">Hydrolase</keyword>
<dbReference type="EMBL" id="CP002305">
    <property type="protein sequence ID" value="ADQ17995.1"/>
    <property type="molecule type" value="Genomic_DNA"/>
</dbReference>
<reference key="1">
    <citation type="submission" date="2010-11" db="EMBL/GenBank/DDBJ databases">
        <title>The complete genome of Leadbetterella byssophila DSM 17132.</title>
        <authorList>
            <consortium name="US DOE Joint Genome Institute (JGI-PGF)"/>
            <person name="Lucas S."/>
            <person name="Copeland A."/>
            <person name="Lapidus A."/>
            <person name="Glavina del Rio T."/>
            <person name="Dalin E."/>
            <person name="Tice H."/>
            <person name="Bruce D."/>
            <person name="Goodwin L."/>
            <person name="Pitluck S."/>
            <person name="Kyrpides N."/>
            <person name="Mavromatis K."/>
            <person name="Ivanova N."/>
            <person name="Teshima H."/>
            <person name="Brettin T."/>
            <person name="Detter J.C."/>
            <person name="Han C."/>
            <person name="Tapia R."/>
            <person name="Land M."/>
            <person name="Hauser L."/>
            <person name="Markowitz V."/>
            <person name="Cheng J.-F."/>
            <person name="Hugenholtz P."/>
            <person name="Woyke T."/>
            <person name="Wu D."/>
            <person name="Tindall B."/>
            <person name="Pomrenke H.G."/>
            <person name="Brambilla E."/>
            <person name="Klenk H.-P."/>
            <person name="Eisen J.A."/>
        </authorList>
    </citation>
    <scope>NUCLEOTIDE SEQUENCE [LARGE SCALE GENOMIC DNA]</scope>
    <source>
        <strain>DSM 17132</strain>
    </source>
</reference>
<feature type="signal peptide" evidence="5">
    <location>
        <begin position="1"/>
        <end position="15"/>
    </location>
</feature>
<protein>
    <recommendedName>
        <fullName evidence="4">Peptide deformylase</fullName>
        <shortName evidence="4">PDF</shortName>
        <ecNumber evidence="4">3.5.1.88</ecNumber>
    </recommendedName>
    <alternativeName>
        <fullName evidence="4">Polypeptide deformylase</fullName>
    </alternativeName>
</protein>
<feature type="binding site" evidence="4">
    <location>
        <position position="176"/>
    </location>
    <ligand>
        <name>Fe cation</name>
        <dbReference type="ChEBI" id="CHEBI:24875"/>
    </ligand>
</feature>
<feature type="chain" id="PRO_5013311270" description="Peptide deformylase" evidence="5">
    <location>
        <begin position="16"/>
        <end position="218"/>
    </location>
</feature>
<dbReference type="Pfam" id="PF01327">
    <property type="entry name" value="Pep_deformylase"/>
    <property type="match status" value="1"/>
</dbReference>
<comment type="function">
    <text evidence="4">Removes the formyl group from the N-terminal Met of newly synthesized proteins. Requires at least a dipeptide for an efficient rate of reaction. N-terminal L-methionine is a prerequisite for activity but the enzyme has broad specificity at other positions.</text>
</comment>
<dbReference type="PANTHER" id="PTHR10458:SF22">
    <property type="entry name" value="PEPTIDE DEFORMYLASE"/>
    <property type="match status" value="1"/>
</dbReference>